<feature type="binding site" evidence="10">
    <location>
        <position position="115"/>
    </location>
    <ligand>
        <name>pyruvate</name>
        <dbReference type="ChEBI" id="CHEBI:15361"/>
    </ligand>
</feature>
<dbReference type="PANTHER" id="PTHR32154:SF0">
    <property type="entry name" value="PYRUVATE-FLAVODOXIN OXIDOREDUCTASE-RELATED"/>
    <property type="match status" value="1"/>
</dbReference>
<dbReference type="FunFam" id="3.40.920.10:FF:000001">
    <property type="entry name" value="Pyruvate:ferredoxin (Flavodoxin) oxidoreductase"/>
    <property type="match status" value="1"/>
</dbReference>
<feature type="binding site" evidence="10">
    <location>
        <position position="65"/>
    </location>
    <ligand>
        <name>thiamine diphosphate</name>
        <dbReference type="ChEBI" id="CHEBI:58937"/>
    </ligand>
</feature>
<dbReference type="GO" id="GO:0006979">
    <property type="term" value="P:response to oxidative stress"/>
    <property type="evidence" value="ECO:0007669"/>
    <property type="project" value="TreeGrafter"/>
</dbReference>
<dbReference type="InterPro" id="IPR033412">
    <property type="entry name" value="PFOR_II"/>
</dbReference>
<reference evidence="14 15" key="1">
    <citation type="journal article" date="2020" name="ISME J.">
        <title>Enrichment and physiological characterization of a novel comammox Nitrospira indicates ammonium inhibition of complete nitrification.</title>
        <authorList>
            <person name="Sakoula D."/>
            <person name="Koch H."/>
            <person name="Frank J."/>
            <person name="Jetten M.S.M."/>
            <person name="van Kessel M.A.H.J."/>
            <person name="Lucker S."/>
        </authorList>
    </citation>
    <scope>NUCLEOTIDE SEQUENCE [LARGE SCALE GENOMIC DNA]</scope>
    <source>
        <strain evidence="14">Comreactor17</strain>
    </source>
</reference>
<evidence type="ECO:0000256" key="3">
    <source>
        <dbReference type="ARBA" id="ARBA00022485"/>
    </source>
</evidence>
<feature type="binding site" evidence="12">
    <location>
        <position position="1085"/>
    </location>
    <ligand>
        <name>[4Fe-4S] cluster</name>
        <dbReference type="ChEBI" id="CHEBI:49883"/>
        <label>3</label>
    </ligand>
</feature>
<name>A0A7S8IXY5_9BACT</name>
<dbReference type="SUPFAM" id="SSF52518">
    <property type="entry name" value="Thiamin diphosphate-binding fold (THDP-binding)"/>
    <property type="match status" value="2"/>
</dbReference>
<dbReference type="InterPro" id="IPR011895">
    <property type="entry name" value="Pyrv_flavodox_OxRed"/>
</dbReference>
<sequence>MNARRILTIDGNEAVASVAYRTNEVIAIYPITPASAMGELADEWATQAKPNLWGTIPTIAQMQSEGGAAGAVHGALQAGALTTTFTASQGLLLMIPNLYKIAGELTAFCMHVATRTVATHALSIFGDHSDVMACRQTGFAILTSGSVQEAHDLACVAQAATLTSRIPFIHCFDGFRTSHEIAKIEELTDVDLLAIIDESSIQAHRERALTPDRPVLRGTAQNPDAFFQAREACQPFYSACPDRVQRVMDQFVALTGRQYHLFDYVGHPEAERVIVLMGSGAETVHETVDWLLERGERVGVLKVRLYRPFDVQRFLAALPSTTRALAVLDRTKEPGSVGEPLYLDVVAALHEGRAEGLSRFTEEPTVIGGRYGLSSKEFTPAMVKAVFDELAKFSPIRHCTVGITDDVSRTSLPVDPEFDIEPPDVFRAVFFGLGSDGTVGANKNSIKIIGEGTDRWVQGYFVYDSRKAGAMTISHLRMSPRPIRSASLIRRAGFLACHQFDFLDRYDVLEYAAPGGIFLLNAPAAADRVWDELPREAQTQILDKRLRFYVIDAYRVADDAGLGRRINTIMQTCFFSLSGILPIERALAEIKQAIEETYGKWGAETVRKNLAAVDQALAHLHEVRLPDHVTATRGFAPLVPAEAPDFVKTVTALMLAGKGDWLPVSAFPVDGTWPVGTAKWDKRNLAQEIPVWDPAICIQCNKCAMVCPHAAIRAKVYAPAVLTGAPSAFKAVDYKAHEFPGFRYTIQVAPEDCTGCNLCVMVCPAKDKSNPKHKAIDMRLQRPLREVERNNYAFFLQLPEADRTAVKPDVKGIQFLEPLFEYSSACPGCGETPYLKLLTQLFGDRALIANATGCSSIYGGNLPTTPYSVNRDGRGPAWSNSLFEDNAEFGFGFRLALDQHSEQARALLSRLAPQLGTTLVDELLQADRHSEAGLAAQRQRVAVLKQTLSALASPEARRLTTLADYLVRKSVWIVGGDGWAYDIGYGGLDHVLAMGQDVNILVLDTEVYSNTGGQQSKATPLGAAAKFATAGKATPKKDLGLLAMTFGTAYVARIAFGGKDTQTVRAFQEAESFPGPSLLIAYSPCIAHGYDLKFGIDQQKLAVESGYWPLYRFDPRRLDKGEPPLQLDLVPSRSDLTQFMRNETRFRLVEHQDPERFRELVAAAQRHNAYRTALYQQLATVVPSTVAGGYRPPKERV</sequence>
<dbReference type="Pfam" id="PF10371">
    <property type="entry name" value="EKR"/>
    <property type="match status" value="1"/>
</dbReference>
<evidence type="ECO:0000256" key="5">
    <source>
        <dbReference type="ARBA" id="ARBA00022982"/>
    </source>
</evidence>
<feature type="binding site" evidence="12">
    <location>
        <position position="700"/>
    </location>
    <ligand>
        <name>[4Fe-4S] cluster</name>
        <dbReference type="ChEBI" id="CHEBI:49883"/>
        <label>1</label>
    </ligand>
</feature>
<dbReference type="SMART" id="SM00890">
    <property type="entry name" value="EKR"/>
    <property type="match status" value="1"/>
</dbReference>
<feature type="binding site" evidence="10">
    <location>
        <position position="32"/>
    </location>
    <ligand>
        <name>pyruvate</name>
        <dbReference type="ChEBI" id="CHEBI:15361"/>
    </ligand>
</feature>
<comment type="cofactor">
    <cofactor evidence="12">
        <name>[4Fe-4S] cluster</name>
        <dbReference type="ChEBI" id="CHEBI:49883"/>
    </cofactor>
    <text evidence="12">Binds 3 [4Fe-4S] clusters per subunit.</text>
</comment>
<dbReference type="GO" id="GO:0051539">
    <property type="term" value="F:4 iron, 4 sulfur cluster binding"/>
    <property type="evidence" value="ECO:0007669"/>
    <property type="project" value="UniProtKB-KW"/>
</dbReference>
<feature type="binding site" evidence="12">
    <location>
        <position position="854"/>
    </location>
    <ligand>
        <name>[4Fe-4S] cluster</name>
        <dbReference type="ChEBI" id="CHEBI:49883"/>
        <label>3</label>
    </ligand>
</feature>
<dbReference type="InterPro" id="IPR029061">
    <property type="entry name" value="THDP-binding"/>
</dbReference>
<dbReference type="FunFam" id="3.40.50.920:FF:000007">
    <property type="entry name" value="Pyruvate:ferredoxin (Flavodoxin) oxidoreductase"/>
    <property type="match status" value="1"/>
</dbReference>
<dbReference type="Gene3D" id="3.40.920.10">
    <property type="entry name" value="Pyruvate-ferredoxin oxidoreductase, PFOR, domain III"/>
    <property type="match status" value="1"/>
</dbReference>
<dbReference type="PIRSF" id="PIRSF000159">
    <property type="entry name" value="NifJ"/>
    <property type="match status" value="1"/>
</dbReference>
<feature type="binding site" evidence="12">
    <location>
        <position position="756"/>
    </location>
    <ligand>
        <name>[4Fe-4S] cluster</name>
        <dbReference type="ChEBI" id="CHEBI:49883"/>
        <label>2</label>
    </ligand>
</feature>
<keyword evidence="2 9" id="KW-0813">Transport</keyword>
<dbReference type="Pfam" id="PF12838">
    <property type="entry name" value="Fer4_7"/>
    <property type="match status" value="1"/>
</dbReference>
<dbReference type="GO" id="GO:0030976">
    <property type="term" value="F:thiamine pyrophosphate binding"/>
    <property type="evidence" value="ECO:0007669"/>
    <property type="project" value="InterPro"/>
</dbReference>
<dbReference type="InterPro" id="IPR019752">
    <property type="entry name" value="Pyrv/ketoisovalerate_OxRed_cat"/>
</dbReference>
<evidence type="ECO:0000256" key="7">
    <source>
        <dbReference type="ARBA" id="ARBA00023004"/>
    </source>
</evidence>
<dbReference type="KEGG" id="nkf:Nkreftii_000174"/>
<evidence type="ECO:0000256" key="10">
    <source>
        <dbReference type="PIRSR" id="PIRSR000159-1"/>
    </source>
</evidence>
<dbReference type="InterPro" id="IPR017896">
    <property type="entry name" value="4Fe4S_Fe-S-bd"/>
</dbReference>
<feature type="site" description="Important for catalytic activity" evidence="11">
    <location>
        <position position="32"/>
    </location>
</feature>
<feature type="binding site" evidence="12">
    <location>
        <position position="759"/>
    </location>
    <ligand>
        <name>[4Fe-4S] cluster</name>
        <dbReference type="ChEBI" id="CHEBI:49883"/>
        <label>2</label>
    </ligand>
</feature>
<dbReference type="FunFam" id="3.40.50.970:FF:000012">
    <property type="entry name" value="Pyruvate:ferredoxin (Flavodoxin) oxidoreductase"/>
    <property type="match status" value="1"/>
</dbReference>
<dbReference type="AlphaFoldDB" id="A0A7S8IXY5"/>
<dbReference type="Pfam" id="PF17147">
    <property type="entry name" value="PFOR_II"/>
    <property type="match status" value="1"/>
</dbReference>
<dbReference type="NCBIfam" id="TIGR02176">
    <property type="entry name" value="pyruv_ox_red"/>
    <property type="match status" value="1"/>
</dbReference>
<evidence type="ECO:0000259" key="13">
    <source>
        <dbReference type="PROSITE" id="PS51379"/>
    </source>
</evidence>
<protein>
    <recommendedName>
        <fullName evidence="13">4Fe-4S ferredoxin-type domain-containing protein</fullName>
    </recommendedName>
</protein>
<evidence type="ECO:0000313" key="15">
    <source>
        <dbReference type="Proteomes" id="UP000593737"/>
    </source>
</evidence>
<dbReference type="FunFam" id="3.30.70.20:FF:000022">
    <property type="entry name" value="Pyruvate:ferredoxin (Flavodoxin) oxidoreductase"/>
    <property type="match status" value="1"/>
</dbReference>
<dbReference type="GO" id="GO:0022900">
    <property type="term" value="P:electron transport chain"/>
    <property type="evidence" value="ECO:0007669"/>
    <property type="project" value="InterPro"/>
</dbReference>
<dbReference type="InterPro" id="IPR017900">
    <property type="entry name" value="4Fe4S_Fe_S_CS"/>
</dbReference>
<dbReference type="Pfam" id="PF01855">
    <property type="entry name" value="POR_N"/>
    <property type="match status" value="1"/>
</dbReference>
<dbReference type="CDD" id="cd07034">
    <property type="entry name" value="TPP_PYR_PFOR_IOR-alpha_like"/>
    <property type="match status" value="1"/>
</dbReference>
<evidence type="ECO:0000256" key="6">
    <source>
        <dbReference type="ARBA" id="ARBA00023002"/>
    </source>
</evidence>
<dbReference type="Gene3D" id="3.40.50.920">
    <property type="match status" value="1"/>
</dbReference>
<dbReference type="Pfam" id="PF02775">
    <property type="entry name" value="TPP_enzyme_C"/>
    <property type="match status" value="1"/>
</dbReference>
<dbReference type="EMBL" id="CP047423">
    <property type="protein sequence ID" value="QPD02400.1"/>
    <property type="molecule type" value="Genomic_DNA"/>
</dbReference>
<feature type="binding site" evidence="12">
    <location>
        <position position="703"/>
    </location>
    <ligand>
        <name>[4Fe-4S] cluster</name>
        <dbReference type="ChEBI" id="CHEBI:49883"/>
        <label>1</label>
    </ligand>
</feature>
<dbReference type="InterPro" id="IPR002869">
    <property type="entry name" value="Pyrv_flavodox_OxRed_cen"/>
</dbReference>
<feature type="binding site" evidence="12">
    <location>
        <position position="697"/>
    </location>
    <ligand>
        <name>[4Fe-4S] cluster</name>
        <dbReference type="ChEBI" id="CHEBI:49883"/>
        <label>1</label>
    </ligand>
</feature>
<dbReference type="GO" id="GO:0016903">
    <property type="term" value="F:oxidoreductase activity, acting on the aldehyde or oxo group of donors"/>
    <property type="evidence" value="ECO:0007669"/>
    <property type="project" value="InterPro"/>
</dbReference>
<evidence type="ECO:0000256" key="9">
    <source>
        <dbReference type="PIRNR" id="PIRNR000159"/>
    </source>
</evidence>
<dbReference type="InterPro" id="IPR037112">
    <property type="entry name" value="Pyrv-flavodox_OxR_EKR_sf"/>
</dbReference>
<feature type="site" description="Important for catalytic activity" evidence="11">
    <location>
        <position position="1010"/>
    </location>
</feature>
<feature type="binding site" evidence="10">
    <location>
        <begin position="976"/>
        <end position="979"/>
    </location>
    <ligand>
        <name>thiamine diphosphate</name>
        <dbReference type="ChEBI" id="CHEBI:58937"/>
    </ligand>
</feature>
<feature type="site" description="Important for catalytic activity" evidence="11">
    <location>
        <position position="115"/>
    </location>
</feature>
<dbReference type="Gene3D" id="3.30.70.20">
    <property type="match status" value="1"/>
</dbReference>
<keyword evidence="3 12" id="KW-0004">4Fe-4S</keyword>
<feature type="binding site" evidence="12">
    <location>
        <position position="707"/>
    </location>
    <ligand>
        <name>[4Fe-4S] cluster</name>
        <dbReference type="ChEBI" id="CHEBI:49883"/>
        <label>2</label>
    </ligand>
</feature>
<dbReference type="InterPro" id="IPR002880">
    <property type="entry name" value="Pyrv_Fd/Flavodoxin_OxRdtase_N"/>
</dbReference>
<dbReference type="Proteomes" id="UP000593737">
    <property type="component" value="Chromosome"/>
</dbReference>
<feature type="binding site" evidence="10">
    <location>
        <begin position="1005"/>
        <end position="1010"/>
    </location>
    <ligand>
        <name>thiamine diphosphate</name>
        <dbReference type="ChEBI" id="CHEBI:58937"/>
    </ligand>
</feature>
<dbReference type="PANTHER" id="PTHR32154">
    <property type="entry name" value="PYRUVATE-FLAVODOXIN OXIDOREDUCTASE-RELATED"/>
    <property type="match status" value="1"/>
</dbReference>
<feature type="binding site" evidence="12">
    <location>
        <position position="753"/>
    </location>
    <ligand>
        <name>[4Fe-4S] cluster</name>
        <dbReference type="ChEBI" id="CHEBI:49883"/>
        <label>2</label>
    </ligand>
</feature>
<keyword evidence="4 12" id="KW-0479">Metal-binding</keyword>
<evidence type="ECO:0000256" key="11">
    <source>
        <dbReference type="PIRSR" id="PIRSR000159-2"/>
    </source>
</evidence>
<evidence type="ECO:0000256" key="4">
    <source>
        <dbReference type="ARBA" id="ARBA00022723"/>
    </source>
</evidence>
<gene>
    <name evidence="14" type="ORF">Nkreftii_000174</name>
</gene>
<dbReference type="Pfam" id="PF01558">
    <property type="entry name" value="POR"/>
    <property type="match status" value="1"/>
</dbReference>
<keyword evidence="7 12" id="KW-0408">Iron</keyword>
<accession>A0A7S8IXY5</accession>
<dbReference type="InterPro" id="IPR011766">
    <property type="entry name" value="TPP_enzyme_TPP-bd"/>
</dbReference>
<dbReference type="InterPro" id="IPR019456">
    <property type="entry name" value="Pyrv-flavodox_OxRtase_EKR"/>
</dbReference>
<dbReference type="GO" id="GO:0044281">
    <property type="term" value="P:small molecule metabolic process"/>
    <property type="evidence" value="ECO:0007669"/>
    <property type="project" value="UniProtKB-ARBA"/>
</dbReference>
<dbReference type="CDD" id="cd03377">
    <property type="entry name" value="TPP_PFOR_PNO"/>
    <property type="match status" value="1"/>
</dbReference>
<feature type="binding site" evidence="12">
    <location>
        <position position="826"/>
    </location>
    <ligand>
        <name>[4Fe-4S] cluster</name>
        <dbReference type="ChEBI" id="CHEBI:49883"/>
        <label>3</label>
    </ligand>
</feature>
<evidence type="ECO:0000256" key="12">
    <source>
        <dbReference type="PIRSR" id="PIRSR000159-50"/>
    </source>
</evidence>
<dbReference type="InterPro" id="IPR009014">
    <property type="entry name" value="Transketo_C/PFOR_II"/>
</dbReference>
<keyword evidence="8 12" id="KW-0411">Iron-sulfur</keyword>
<evidence type="ECO:0000256" key="8">
    <source>
        <dbReference type="ARBA" id="ARBA00023014"/>
    </source>
</evidence>
<organism evidence="14 15">
    <name type="scientific">Candidatus Nitrospira kreftii</name>
    <dbReference type="NCBI Taxonomy" id="2652173"/>
    <lineage>
        <taxon>Bacteria</taxon>
        <taxon>Pseudomonadati</taxon>
        <taxon>Nitrospirota</taxon>
        <taxon>Nitrospiria</taxon>
        <taxon>Nitrospirales</taxon>
        <taxon>Nitrospiraceae</taxon>
        <taxon>Nitrospira</taxon>
    </lineage>
</organism>
<feature type="binding site" evidence="10">
    <location>
        <position position="854"/>
    </location>
    <ligand>
        <name>thiamine diphosphate</name>
        <dbReference type="ChEBI" id="CHEBI:58937"/>
    </ligand>
</feature>
<evidence type="ECO:0000256" key="1">
    <source>
        <dbReference type="ARBA" id="ARBA00009032"/>
    </source>
</evidence>
<dbReference type="InterPro" id="IPR050722">
    <property type="entry name" value="Pyruvate:ferred/Flavod_OxRd"/>
</dbReference>
<dbReference type="SUPFAM" id="SSF53323">
    <property type="entry name" value="Pyruvate-ferredoxin oxidoreductase, PFOR, domain III"/>
    <property type="match status" value="1"/>
</dbReference>
<evidence type="ECO:0000256" key="2">
    <source>
        <dbReference type="ARBA" id="ARBA00022448"/>
    </source>
</evidence>
<keyword evidence="5 9" id="KW-0249">Electron transport</keyword>
<dbReference type="GO" id="GO:0005506">
    <property type="term" value="F:iron ion binding"/>
    <property type="evidence" value="ECO:0007669"/>
    <property type="project" value="InterPro"/>
</dbReference>
<feature type="domain" description="4Fe-4S ferredoxin-type" evidence="13">
    <location>
        <begin position="688"/>
        <end position="717"/>
    </location>
</feature>
<feature type="binding site" evidence="10">
    <location>
        <position position="831"/>
    </location>
    <ligand>
        <name>thiamine diphosphate</name>
        <dbReference type="ChEBI" id="CHEBI:58937"/>
    </ligand>
</feature>
<dbReference type="Gene3D" id="4.10.780.10">
    <property type="entry name" value="Pyruvate-flavodoxin oxidoreductase, EKR domain"/>
    <property type="match status" value="1"/>
</dbReference>
<proteinExistence type="inferred from homology"/>
<comment type="similarity">
    <text evidence="1 9">Belongs to the pyruvate:ferredoxin/flavodoxin oxidoreductase family.</text>
</comment>
<feature type="binding site" evidence="12">
    <location>
        <position position="763"/>
    </location>
    <ligand>
        <name>[4Fe-4S] cluster</name>
        <dbReference type="ChEBI" id="CHEBI:49883"/>
        <label>1</label>
    </ligand>
</feature>
<dbReference type="SUPFAM" id="SSF54862">
    <property type="entry name" value="4Fe-4S ferredoxins"/>
    <property type="match status" value="1"/>
</dbReference>
<keyword evidence="6 9" id="KW-0560">Oxidoreductase</keyword>
<feature type="domain" description="4Fe-4S ferredoxin-type" evidence="13">
    <location>
        <begin position="744"/>
        <end position="774"/>
    </location>
</feature>
<evidence type="ECO:0000313" key="14">
    <source>
        <dbReference type="EMBL" id="QPD02400.1"/>
    </source>
</evidence>
<dbReference type="PROSITE" id="PS00198">
    <property type="entry name" value="4FE4S_FER_1"/>
    <property type="match status" value="2"/>
</dbReference>
<dbReference type="PROSITE" id="PS51379">
    <property type="entry name" value="4FE4S_FER_2"/>
    <property type="match status" value="2"/>
</dbReference>
<dbReference type="SUPFAM" id="SSF52922">
    <property type="entry name" value="TK C-terminal domain-like"/>
    <property type="match status" value="1"/>
</dbReference>
<dbReference type="Gene3D" id="3.40.50.970">
    <property type="match status" value="2"/>
</dbReference>
<feature type="binding site" evidence="12">
    <location>
        <position position="829"/>
    </location>
    <ligand>
        <name>[4Fe-4S] cluster</name>
        <dbReference type="ChEBI" id="CHEBI:49883"/>
        <label>3</label>
    </ligand>
</feature>
<feature type="site" description="Important for catalytic activity" evidence="11">
    <location>
        <position position="65"/>
    </location>
</feature>